<dbReference type="AlphaFoldDB" id="A0A563DRG3"/>
<keyword evidence="3" id="KW-1185">Reference proteome</keyword>
<reference evidence="2 3" key="1">
    <citation type="submission" date="2019-05" db="EMBL/GenBank/DDBJ databases">
        <authorList>
            <person name="Lee S.D."/>
        </authorList>
    </citation>
    <scope>NUCLEOTIDE SEQUENCE [LARGE SCALE GENOMIC DNA]</scope>
    <source>
        <strain evidence="2 3">C5-26</strain>
    </source>
</reference>
<evidence type="ECO:0000256" key="1">
    <source>
        <dbReference type="SAM" id="MobiDB-lite"/>
    </source>
</evidence>
<evidence type="ECO:0008006" key="4">
    <source>
        <dbReference type="Google" id="ProtNLM"/>
    </source>
</evidence>
<dbReference type="Proteomes" id="UP000320244">
    <property type="component" value="Unassembled WGS sequence"/>
</dbReference>
<evidence type="ECO:0000313" key="3">
    <source>
        <dbReference type="Proteomes" id="UP000320244"/>
    </source>
</evidence>
<comment type="caution">
    <text evidence="2">The sequence shown here is derived from an EMBL/GenBank/DDBJ whole genome shotgun (WGS) entry which is preliminary data.</text>
</comment>
<name>A0A563DRG3_9MICO</name>
<proteinExistence type="predicted"/>
<reference evidence="2 3" key="2">
    <citation type="submission" date="2019-08" db="EMBL/GenBank/DDBJ databases">
        <title>Jejuicoccus antrihumi gen. nov., sp. nov., a new member of the family Dermacoccaceae isolated from a cave.</title>
        <authorList>
            <person name="Schumann P."/>
            <person name="Kim I.S."/>
        </authorList>
    </citation>
    <scope>NUCLEOTIDE SEQUENCE [LARGE SCALE GENOMIC DNA]</scope>
    <source>
        <strain evidence="2 3">C5-26</strain>
    </source>
</reference>
<evidence type="ECO:0000313" key="2">
    <source>
        <dbReference type="EMBL" id="TWP32543.1"/>
    </source>
</evidence>
<feature type="region of interest" description="Disordered" evidence="1">
    <location>
        <begin position="67"/>
        <end position="115"/>
    </location>
</feature>
<dbReference type="OrthoDB" id="477305at2"/>
<accession>A0A563DRG3</accession>
<organism evidence="2 3">
    <name type="scientific">Leekyejoonella antrihumi</name>
    <dbReference type="NCBI Taxonomy" id="1660198"/>
    <lineage>
        <taxon>Bacteria</taxon>
        <taxon>Bacillati</taxon>
        <taxon>Actinomycetota</taxon>
        <taxon>Actinomycetes</taxon>
        <taxon>Micrococcales</taxon>
        <taxon>Dermacoccaceae</taxon>
        <taxon>Leekyejoonella</taxon>
    </lineage>
</organism>
<sequence length="115" mass="12603">MTERLLPALEPGMLVLADRRFFSYALWRKVVATGADLAWRVRTDEFGPKPHRVQDLPGGSWLAHLRPAHDKTSGPAEGITAECCGDPTDSAAARRRAAQARNGDGRRRVQDGAAR</sequence>
<protein>
    <recommendedName>
        <fullName evidence="4">Transposase</fullName>
    </recommendedName>
</protein>
<feature type="compositionally biased region" description="Basic and acidic residues" evidence="1">
    <location>
        <begin position="103"/>
        <end position="115"/>
    </location>
</feature>
<dbReference type="EMBL" id="VCQV01000069">
    <property type="protein sequence ID" value="TWP32543.1"/>
    <property type="molecule type" value="Genomic_DNA"/>
</dbReference>
<gene>
    <name evidence="2" type="ORF">FGL98_23975</name>
</gene>